<keyword evidence="4 12" id="KW-0418">Kinase</keyword>
<dbReference type="GO" id="GO:0000155">
    <property type="term" value="F:phosphorelay sensor kinase activity"/>
    <property type="evidence" value="ECO:0007669"/>
    <property type="project" value="InterPro"/>
</dbReference>
<dbReference type="Gene3D" id="3.30.565.10">
    <property type="entry name" value="Histidine kinase-like ATPase, C-terminal domain"/>
    <property type="match status" value="1"/>
</dbReference>
<dbReference type="SMART" id="SM01079">
    <property type="entry name" value="CHASE"/>
    <property type="match status" value="1"/>
</dbReference>
<evidence type="ECO:0000256" key="8">
    <source>
        <dbReference type="SAM" id="Coils"/>
    </source>
</evidence>
<evidence type="ECO:0000256" key="4">
    <source>
        <dbReference type="ARBA" id="ARBA00022777"/>
    </source>
</evidence>
<dbReference type="InterPro" id="IPR006189">
    <property type="entry name" value="CHASE_dom"/>
</dbReference>
<gene>
    <name evidence="12" type="ORF">HD842_000233</name>
</gene>
<dbReference type="Proteomes" id="UP000540787">
    <property type="component" value="Unassembled WGS sequence"/>
</dbReference>
<evidence type="ECO:0000256" key="3">
    <source>
        <dbReference type="ARBA" id="ARBA00022692"/>
    </source>
</evidence>
<evidence type="ECO:0000313" key="12">
    <source>
        <dbReference type="EMBL" id="MBB6132122.1"/>
    </source>
</evidence>
<sequence>MHPDRQAGTFVHATMIVGVVLSLAVGASAYFATSGAIQSDAQMRFRAMARAAQNNIDARIKSYSDVLRGVAGLFRAEPDTSAARFHQYVGELDIKRHFPGIVNINYARAVRADGLPALNDELHKRLARRGVVHTPLQTAPDRDTYTVLVYMEPLPPNLLDRLGLDLEARGTTRRSLAVARDTGSSSASGTRIALRPGPNQSALALRLPVYRSDLPNDSVQARRLAYIGSAGLGFGLAPLVAGVLDEFPVKGVRLVLTEVTALAPEPGEAPPRAVLYDSMATSARPNPGPPRISDASFVASLPIAFNQRVWRADFSIPKSDMYTRFDMYYPWLAALAAGMSTALLYALFQTLASSRRNALRMAEEMTRELRASQTKLQASHEKLRLLAAHAEQIKEGERKRIAREIHDDLAQNLLALKIEAELLANRTRGAQQRLHARAVATVRQIDVTIRSVRQIINDLRPNVLDLGLSAAVDWQVADFARRTGITCELVDDDDEHRIDDNSATAFFRILQESLNNVARHARATHVGITLHQHAGMLTMTIRDNGVGLQPGSRNRHGSFGLVGIEERIAILGGSFSINSNGMGSGTTIVVSIPVDGVPASGAPAAAGLRIDSTPIAPVAA</sequence>
<dbReference type="PROSITE" id="PS50839">
    <property type="entry name" value="CHASE"/>
    <property type="match status" value="1"/>
</dbReference>
<evidence type="ECO:0000259" key="11">
    <source>
        <dbReference type="PROSITE" id="PS50839"/>
    </source>
</evidence>
<dbReference type="Pfam" id="PF02518">
    <property type="entry name" value="HATPase_c"/>
    <property type="match status" value="1"/>
</dbReference>
<dbReference type="InterPro" id="IPR005467">
    <property type="entry name" value="His_kinase_dom"/>
</dbReference>
<keyword evidence="6" id="KW-0902">Two-component regulatory system</keyword>
<comment type="subcellular location">
    <subcellularLocation>
        <location evidence="1">Membrane</location>
    </subcellularLocation>
</comment>
<dbReference type="PANTHER" id="PTHR24421">
    <property type="entry name" value="NITRATE/NITRITE SENSOR PROTEIN NARX-RELATED"/>
    <property type="match status" value="1"/>
</dbReference>
<dbReference type="InterPro" id="IPR003594">
    <property type="entry name" value="HATPase_dom"/>
</dbReference>
<dbReference type="Pfam" id="PF03924">
    <property type="entry name" value="CHASE"/>
    <property type="match status" value="1"/>
</dbReference>
<name>A0A7W9WXK4_9BURK</name>
<keyword evidence="3 9" id="KW-0812">Transmembrane</keyword>
<keyword evidence="13" id="KW-1185">Reference proteome</keyword>
<keyword evidence="8" id="KW-0175">Coiled coil</keyword>
<accession>A0A7W9WXK4</accession>
<dbReference type="CDD" id="cd16917">
    <property type="entry name" value="HATPase_UhpB-NarQ-NarX-like"/>
    <property type="match status" value="1"/>
</dbReference>
<feature type="transmembrane region" description="Helical" evidence="9">
    <location>
        <begin position="12"/>
        <end position="37"/>
    </location>
</feature>
<dbReference type="InterPro" id="IPR050482">
    <property type="entry name" value="Sensor_HK_TwoCompSys"/>
</dbReference>
<protein>
    <submittedName>
        <fullName evidence="12">Signal transduction histidine kinase</fullName>
    </submittedName>
</protein>
<dbReference type="PROSITE" id="PS50109">
    <property type="entry name" value="HIS_KIN"/>
    <property type="match status" value="1"/>
</dbReference>
<proteinExistence type="predicted"/>
<evidence type="ECO:0000259" key="10">
    <source>
        <dbReference type="PROSITE" id="PS50109"/>
    </source>
</evidence>
<evidence type="ECO:0000256" key="7">
    <source>
        <dbReference type="ARBA" id="ARBA00023136"/>
    </source>
</evidence>
<feature type="coiled-coil region" evidence="8">
    <location>
        <begin position="355"/>
        <end position="382"/>
    </location>
</feature>
<evidence type="ECO:0000256" key="2">
    <source>
        <dbReference type="ARBA" id="ARBA00022679"/>
    </source>
</evidence>
<dbReference type="GO" id="GO:0016020">
    <property type="term" value="C:membrane"/>
    <property type="evidence" value="ECO:0007669"/>
    <property type="project" value="UniProtKB-SubCell"/>
</dbReference>
<feature type="transmembrane region" description="Helical" evidence="9">
    <location>
        <begin position="328"/>
        <end position="348"/>
    </location>
</feature>
<dbReference type="Gene3D" id="1.20.5.1930">
    <property type="match status" value="1"/>
</dbReference>
<feature type="domain" description="Histidine kinase" evidence="10">
    <location>
        <begin position="404"/>
        <end position="596"/>
    </location>
</feature>
<dbReference type="InterPro" id="IPR042240">
    <property type="entry name" value="CHASE_sf"/>
</dbReference>
<feature type="domain" description="CHASE" evidence="11">
    <location>
        <begin position="135"/>
        <end position="247"/>
    </location>
</feature>
<dbReference type="Pfam" id="PF07730">
    <property type="entry name" value="HisKA_3"/>
    <property type="match status" value="1"/>
</dbReference>
<evidence type="ECO:0000256" key="9">
    <source>
        <dbReference type="SAM" id="Phobius"/>
    </source>
</evidence>
<organism evidence="12 13">
    <name type="scientific">Massilia aurea</name>
    <dbReference type="NCBI Taxonomy" id="373040"/>
    <lineage>
        <taxon>Bacteria</taxon>
        <taxon>Pseudomonadati</taxon>
        <taxon>Pseudomonadota</taxon>
        <taxon>Betaproteobacteria</taxon>
        <taxon>Burkholderiales</taxon>
        <taxon>Oxalobacteraceae</taxon>
        <taxon>Telluria group</taxon>
        <taxon>Massilia</taxon>
    </lineage>
</organism>
<reference evidence="12 13" key="1">
    <citation type="submission" date="2020-08" db="EMBL/GenBank/DDBJ databases">
        <title>The Agave Microbiome: Exploring the role of microbial communities in plant adaptations to desert environments.</title>
        <authorList>
            <person name="Partida-Martinez L.P."/>
        </authorList>
    </citation>
    <scope>NUCLEOTIDE SEQUENCE [LARGE SCALE GENOMIC DNA]</scope>
    <source>
        <strain evidence="12 13">AT3.2</strain>
    </source>
</reference>
<dbReference type="SMART" id="SM00387">
    <property type="entry name" value="HATPase_c"/>
    <property type="match status" value="1"/>
</dbReference>
<dbReference type="InterPro" id="IPR011712">
    <property type="entry name" value="Sig_transdc_His_kin_sub3_dim/P"/>
</dbReference>
<dbReference type="EMBL" id="JACHBX010000001">
    <property type="protein sequence ID" value="MBB6132122.1"/>
    <property type="molecule type" value="Genomic_DNA"/>
</dbReference>
<dbReference type="Gene3D" id="3.30.450.350">
    <property type="entry name" value="CHASE domain"/>
    <property type="match status" value="1"/>
</dbReference>
<comment type="caution">
    <text evidence="12">The sequence shown here is derived from an EMBL/GenBank/DDBJ whole genome shotgun (WGS) entry which is preliminary data.</text>
</comment>
<evidence type="ECO:0000256" key="5">
    <source>
        <dbReference type="ARBA" id="ARBA00022989"/>
    </source>
</evidence>
<dbReference type="InterPro" id="IPR036890">
    <property type="entry name" value="HATPase_C_sf"/>
</dbReference>
<keyword evidence="5 9" id="KW-1133">Transmembrane helix</keyword>
<keyword evidence="7 9" id="KW-0472">Membrane</keyword>
<keyword evidence="2" id="KW-0808">Transferase</keyword>
<dbReference type="SUPFAM" id="SSF55874">
    <property type="entry name" value="ATPase domain of HSP90 chaperone/DNA topoisomerase II/histidine kinase"/>
    <property type="match status" value="1"/>
</dbReference>
<evidence type="ECO:0000313" key="13">
    <source>
        <dbReference type="Proteomes" id="UP000540787"/>
    </source>
</evidence>
<evidence type="ECO:0000256" key="1">
    <source>
        <dbReference type="ARBA" id="ARBA00004370"/>
    </source>
</evidence>
<evidence type="ECO:0000256" key="6">
    <source>
        <dbReference type="ARBA" id="ARBA00023012"/>
    </source>
</evidence>
<dbReference type="GO" id="GO:0046983">
    <property type="term" value="F:protein dimerization activity"/>
    <property type="evidence" value="ECO:0007669"/>
    <property type="project" value="InterPro"/>
</dbReference>
<dbReference type="PANTHER" id="PTHR24421:SF59">
    <property type="entry name" value="OXYGEN SENSOR HISTIDINE KINASE NREB"/>
    <property type="match status" value="1"/>
</dbReference>
<dbReference type="AlphaFoldDB" id="A0A7W9WXK4"/>
<dbReference type="RefSeq" id="WP_229424542.1">
    <property type="nucleotide sequence ID" value="NZ_JACHBX010000001.1"/>
</dbReference>